<sequence>MSDVYSYLNAAKGLAYKSEQIKNYSLIKVYPEVDTTRELRGNSRIIGDADKSVQDKIIDMLITISARYLLNYKEIAYILLTTKVESGFNPDAAAGTTSAAGLAQATAAFVSDAKSKSLNALGFTLDIENEKIFNAEKGCYAVIYSFLINKAKVLQYYSVNQRDYWKWLYLLHHDGINSLAGYSAGTRKISKDGDKWADYILERLPTVETLLKSTTVKTTFKLSTDDGTPVVGKNYIAAISRRVDSTCPNLVSGKNDPLIFIKGVIDSEGKTAEINALAGAEIIFTILKDNYQKLAISDSAISSEKKKEKSKKKVMPLNSKSTYAVKSGDTLSNIAKVNGTTVDKIAKLNNLTNVNVLHIGQILKLTEDSPSDTENSTNRNYISRYVPTDIKQAILKYLGFEQGNAKAAMSYSRSHIVLPVGSISTNTDKNKNVVHLKTTTKSETVKTRQKPPEKHQTDDKGTAKSTIASIDFEPKIIFIKGQLDENRVSEKSKKIIKSIAKEAGVHIVHVTSTLRTAEEQAQAMYTNMCNKGVASQLEYYGRNGRAVINAGVNAGVGNRHAALTAMINKIKELQGDNKIVSRHCVSESMYAVTNVMDISKTKLNSHGRNFDKAIINYMKKSQAVKYISPYANSGEPAFHLEIEQ</sequence>
<reference evidence="3" key="1">
    <citation type="submission" date="2008-12" db="EMBL/GenBank/DDBJ databases">
        <title>Annotation of the Yersinia mollaretii ATCC 43969 genome.</title>
        <authorList>
            <person name="Read T.D."/>
            <person name="Akmal A."/>
            <person name="Bishop-Lilly K."/>
            <person name="Chen P.E."/>
            <person name="Cook C."/>
            <person name="Kiley M.P."/>
            <person name="Lentz S."/>
            <person name="Mateczun A."/>
            <person name="Nagarajan N."/>
            <person name="Nolan N."/>
            <person name="Osborne B.I."/>
            <person name="Pop M."/>
            <person name="Sozhamannan S."/>
            <person name="Stewart A.C."/>
            <person name="Sulakvelidze A."/>
            <person name="Thomason B."/>
            <person name="Willner K."/>
            <person name="Zwick M.E."/>
        </authorList>
    </citation>
    <scope>NUCLEOTIDE SEQUENCE [LARGE SCALE GENOMIC DNA]</scope>
    <source>
        <strain evidence="3">ATCC 43969</strain>
    </source>
</reference>
<dbReference type="GeneID" id="57916362"/>
<name>A0ABM9Y5T9_YERMW</name>
<dbReference type="Pfam" id="PF01476">
    <property type="entry name" value="LysM"/>
    <property type="match status" value="1"/>
</dbReference>
<dbReference type="InterPro" id="IPR018392">
    <property type="entry name" value="LysM"/>
</dbReference>
<feature type="region of interest" description="Disordered" evidence="1">
    <location>
        <begin position="440"/>
        <end position="463"/>
    </location>
</feature>
<dbReference type="Gene3D" id="1.10.530.10">
    <property type="match status" value="1"/>
</dbReference>
<feature type="domain" description="LysM" evidence="2">
    <location>
        <begin position="321"/>
        <end position="365"/>
    </location>
</feature>
<evidence type="ECO:0000313" key="4">
    <source>
        <dbReference type="Proteomes" id="UP000003027"/>
    </source>
</evidence>
<dbReference type="InterPro" id="IPR036779">
    <property type="entry name" value="LysM_dom_sf"/>
</dbReference>
<feature type="compositionally biased region" description="Basic and acidic residues" evidence="1">
    <location>
        <begin position="443"/>
        <end position="462"/>
    </location>
</feature>
<dbReference type="SMART" id="SM00257">
    <property type="entry name" value="LysM"/>
    <property type="match status" value="1"/>
</dbReference>
<comment type="caution">
    <text evidence="3">The sequence shown here is derived from an EMBL/GenBank/DDBJ whole genome shotgun (WGS) entry which is preliminary data.</text>
</comment>
<gene>
    <name evidence="3" type="ORF">ymoll0001_31850</name>
</gene>
<organism evidence="3 4">
    <name type="scientific">Yersinia mollaretii (strain ATCC 43969 / DSM 18520 / CIP 103324 / CNY 7263 / WAIP 204)</name>
    <dbReference type="NCBI Taxonomy" id="349967"/>
    <lineage>
        <taxon>Bacteria</taxon>
        <taxon>Pseudomonadati</taxon>
        <taxon>Pseudomonadota</taxon>
        <taxon>Gammaproteobacteria</taxon>
        <taxon>Enterobacterales</taxon>
        <taxon>Yersiniaceae</taxon>
        <taxon>Yersinia</taxon>
    </lineage>
</organism>
<evidence type="ECO:0000256" key="1">
    <source>
        <dbReference type="SAM" id="MobiDB-lite"/>
    </source>
</evidence>
<proteinExistence type="predicted"/>
<dbReference type="RefSeq" id="WP_004877032.1">
    <property type="nucleotide sequence ID" value="NZ_AALD02000049.1"/>
</dbReference>
<evidence type="ECO:0000259" key="2">
    <source>
        <dbReference type="PROSITE" id="PS51782"/>
    </source>
</evidence>
<dbReference type="PROSITE" id="PS51782">
    <property type="entry name" value="LYSM"/>
    <property type="match status" value="1"/>
</dbReference>
<dbReference type="EMBL" id="AALD02000049">
    <property type="protein sequence ID" value="EEQ09123.1"/>
    <property type="molecule type" value="Genomic_DNA"/>
</dbReference>
<protein>
    <submittedName>
        <fullName evidence="3">17kDa proline rich protein</fullName>
    </submittedName>
</protein>
<accession>A0ABM9Y5T9</accession>
<dbReference type="Gene3D" id="3.10.350.10">
    <property type="entry name" value="LysM domain"/>
    <property type="match status" value="1"/>
</dbReference>
<evidence type="ECO:0000313" key="3">
    <source>
        <dbReference type="EMBL" id="EEQ09123.1"/>
    </source>
</evidence>
<dbReference type="CDD" id="cd00118">
    <property type="entry name" value="LysM"/>
    <property type="match status" value="1"/>
</dbReference>
<keyword evidence="4" id="KW-1185">Reference proteome</keyword>
<dbReference type="SUPFAM" id="SSF54106">
    <property type="entry name" value="LysM domain"/>
    <property type="match status" value="1"/>
</dbReference>
<dbReference type="Proteomes" id="UP000003027">
    <property type="component" value="Unassembled WGS sequence"/>
</dbReference>